<evidence type="ECO:0000256" key="4">
    <source>
        <dbReference type="ARBA" id="ARBA00023235"/>
    </source>
</evidence>
<keyword evidence="4 5" id="KW-0413">Isomerase</keyword>
<reference evidence="8" key="1">
    <citation type="submission" date="2021-06" db="EMBL/GenBank/DDBJ databases">
        <title>Sequencing of actinobacteria type strains.</title>
        <authorList>
            <person name="Nguyen G.-S."/>
            <person name="Wentzel A."/>
        </authorList>
    </citation>
    <scope>NUCLEOTIDE SEQUENCE</scope>
    <source>
        <strain evidence="8">P38-E01</strain>
    </source>
</reference>
<dbReference type="EC" id="5.2.1.8" evidence="2 5"/>
<dbReference type="PANTHER" id="PTHR45779">
    <property type="entry name" value="PEPTIDYLPROLYL ISOMERASE"/>
    <property type="match status" value="1"/>
</dbReference>
<evidence type="ECO:0000256" key="5">
    <source>
        <dbReference type="PROSITE-ProRule" id="PRU00277"/>
    </source>
</evidence>
<feature type="domain" description="PPIase FKBP-type" evidence="7">
    <location>
        <begin position="97"/>
        <end position="187"/>
    </location>
</feature>
<organism evidence="8 9">
    <name type="scientific">Streptomyces tardus</name>
    <dbReference type="NCBI Taxonomy" id="2780544"/>
    <lineage>
        <taxon>Bacteria</taxon>
        <taxon>Bacillati</taxon>
        <taxon>Actinomycetota</taxon>
        <taxon>Actinomycetes</taxon>
        <taxon>Kitasatosporales</taxon>
        <taxon>Streptomycetaceae</taxon>
        <taxon>Streptomyces</taxon>
    </lineage>
</organism>
<evidence type="ECO:0000256" key="3">
    <source>
        <dbReference type="ARBA" id="ARBA00023110"/>
    </source>
</evidence>
<evidence type="ECO:0000313" key="9">
    <source>
        <dbReference type="Proteomes" id="UP000694501"/>
    </source>
</evidence>
<dbReference type="InterPro" id="IPR001179">
    <property type="entry name" value="PPIase_FKBP_dom"/>
</dbReference>
<keyword evidence="3 5" id="KW-0697">Rotamase</keyword>
<dbReference type="InterPro" id="IPR044609">
    <property type="entry name" value="FKBP2/11"/>
</dbReference>
<dbReference type="InterPro" id="IPR046357">
    <property type="entry name" value="PPIase_dom_sf"/>
</dbReference>
<comment type="caution">
    <text evidence="8">The sequence shown here is derived from an EMBL/GenBank/DDBJ whole genome shotgun (WGS) entry which is preliminary data.</text>
</comment>
<dbReference type="SUPFAM" id="SSF54534">
    <property type="entry name" value="FKBP-like"/>
    <property type="match status" value="2"/>
</dbReference>
<dbReference type="PROSITE" id="PS50059">
    <property type="entry name" value="FKBP_PPIASE"/>
    <property type="match status" value="2"/>
</dbReference>
<gene>
    <name evidence="8" type="ORF">JGS22_020150</name>
</gene>
<feature type="domain" description="PPIase FKBP-type" evidence="7">
    <location>
        <begin position="246"/>
        <end position="333"/>
    </location>
</feature>
<evidence type="ECO:0000256" key="2">
    <source>
        <dbReference type="ARBA" id="ARBA00013194"/>
    </source>
</evidence>
<comment type="catalytic activity">
    <reaction evidence="1 5">
        <text>[protein]-peptidylproline (omega=180) = [protein]-peptidylproline (omega=0)</text>
        <dbReference type="Rhea" id="RHEA:16237"/>
        <dbReference type="Rhea" id="RHEA-COMP:10747"/>
        <dbReference type="Rhea" id="RHEA-COMP:10748"/>
        <dbReference type="ChEBI" id="CHEBI:83833"/>
        <dbReference type="ChEBI" id="CHEBI:83834"/>
        <dbReference type="EC" id="5.2.1.8"/>
    </reaction>
</comment>
<dbReference type="GO" id="GO:0003755">
    <property type="term" value="F:peptidyl-prolyl cis-trans isomerase activity"/>
    <property type="evidence" value="ECO:0007669"/>
    <property type="project" value="UniProtKB-KW"/>
</dbReference>
<name>A0A949JGW1_9ACTN</name>
<dbReference type="EMBL" id="JAELVF020000001">
    <property type="protein sequence ID" value="MBU7599876.1"/>
    <property type="molecule type" value="Genomic_DNA"/>
</dbReference>
<dbReference type="PANTHER" id="PTHR45779:SF7">
    <property type="entry name" value="PEPTIDYLPROLYL ISOMERASE"/>
    <property type="match status" value="1"/>
</dbReference>
<keyword evidence="9" id="KW-1185">Reference proteome</keyword>
<evidence type="ECO:0000256" key="6">
    <source>
        <dbReference type="SAM" id="MobiDB-lite"/>
    </source>
</evidence>
<feature type="region of interest" description="Disordered" evidence="6">
    <location>
        <begin position="17"/>
        <end position="77"/>
    </location>
</feature>
<dbReference type="Pfam" id="PF00254">
    <property type="entry name" value="FKBP_C"/>
    <property type="match status" value="2"/>
</dbReference>
<evidence type="ECO:0000256" key="1">
    <source>
        <dbReference type="ARBA" id="ARBA00000971"/>
    </source>
</evidence>
<dbReference type="Proteomes" id="UP000694501">
    <property type="component" value="Unassembled WGS sequence"/>
</dbReference>
<dbReference type="RefSeq" id="WP_211040535.1">
    <property type="nucleotide sequence ID" value="NZ_JAELVF020000001.1"/>
</dbReference>
<accession>A0A949JGW1</accession>
<dbReference type="Gene3D" id="3.10.50.40">
    <property type="match status" value="2"/>
</dbReference>
<evidence type="ECO:0000259" key="7">
    <source>
        <dbReference type="PROSITE" id="PS50059"/>
    </source>
</evidence>
<sequence>MRRRSLLLALPAGLVALSGCGDDSGDSGSKESPSPDASSPKPEAAKPGKVVDGPLPEITEGAGFGETPKLAKATGKPSPHIAVQVPVEGKGTKVAKGDYVQVDYMGQVWGAEKTFETTFGKDQSAVFPIGQQQILPAWDQVLVGKTVGSRVQMAVPPKYGFGEQGQPQLKIKADDTSVWVLDVVDTFNAKSSAKGEEVAQDDVDLPKIGTNTNGKAPSIKVPDTKAPKKLVSSYVIEGDGPKVAEGGSVLVHYRGVLWDGGKEFDASYNNGSLAQFSLQQVVEGWSKGLAGKKAGSRVMIVVPPEQGYGKEGQGDKIPGNSTLVFSVDILAAM</sequence>
<protein>
    <recommendedName>
        <fullName evidence="2 5">peptidylprolyl isomerase</fullName>
        <ecNumber evidence="2 5">5.2.1.8</ecNumber>
    </recommendedName>
</protein>
<feature type="compositionally biased region" description="Low complexity" evidence="6">
    <location>
        <begin position="17"/>
        <end position="36"/>
    </location>
</feature>
<dbReference type="PROSITE" id="PS51257">
    <property type="entry name" value="PROKAR_LIPOPROTEIN"/>
    <property type="match status" value="1"/>
</dbReference>
<evidence type="ECO:0000313" key="8">
    <source>
        <dbReference type="EMBL" id="MBU7599876.1"/>
    </source>
</evidence>
<dbReference type="AlphaFoldDB" id="A0A949JGW1"/>
<proteinExistence type="predicted"/>